<dbReference type="AlphaFoldDB" id="A0A5B0RA68"/>
<feature type="region of interest" description="Disordered" evidence="1">
    <location>
        <begin position="1"/>
        <end position="25"/>
    </location>
</feature>
<evidence type="ECO:0000313" key="5">
    <source>
        <dbReference type="Proteomes" id="UP000325313"/>
    </source>
</evidence>
<proteinExistence type="predicted"/>
<name>A0A5B0RA68_PUCGR</name>
<organism evidence="3 5">
    <name type="scientific">Puccinia graminis f. sp. tritici</name>
    <dbReference type="NCBI Taxonomy" id="56615"/>
    <lineage>
        <taxon>Eukaryota</taxon>
        <taxon>Fungi</taxon>
        <taxon>Dikarya</taxon>
        <taxon>Basidiomycota</taxon>
        <taxon>Pucciniomycotina</taxon>
        <taxon>Pucciniomycetes</taxon>
        <taxon>Pucciniales</taxon>
        <taxon>Pucciniaceae</taxon>
        <taxon>Puccinia</taxon>
    </lineage>
</organism>
<keyword evidence="4" id="KW-1185">Reference proteome</keyword>
<accession>A0A5B0RA68</accession>
<reference evidence="4 5" key="1">
    <citation type="submission" date="2019-05" db="EMBL/GenBank/DDBJ databases">
        <title>Emergence of the Ug99 lineage of the wheat stem rust pathogen through somatic hybridization.</title>
        <authorList>
            <person name="Li F."/>
            <person name="Upadhyaya N.M."/>
            <person name="Sperschneider J."/>
            <person name="Matny O."/>
            <person name="Nguyen-Phuc H."/>
            <person name="Mago R."/>
            <person name="Raley C."/>
            <person name="Miller M.E."/>
            <person name="Silverstein K.A.T."/>
            <person name="Henningsen E."/>
            <person name="Hirsch C.D."/>
            <person name="Visser B."/>
            <person name="Pretorius Z.A."/>
            <person name="Steffenson B.J."/>
            <person name="Schwessinger B."/>
            <person name="Dodds P.N."/>
            <person name="Figueroa M."/>
        </authorList>
    </citation>
    <scope>NUCLEOTIDE SEQUENCE [LARGE SCALE GENOMIC DNA]</scope>
    <source>
        <strain evidence="2">21-0</strain>
        <strain evidence="3 5">Ug99</strain>
    </source>
</reference>
<dbReference type="EMBL" id="VSWC01000158">
    <property type="protein sequence ID" value="KAA1073366.1"/>
    <property type="molecule type" value="Genomic_DNA"/>
</dbReference>
<dbReference type="EMBL" id="VDEP01000236">
    <property type="protein sequence ID" value="KAA1121965.1"/>
    <property type="molecule type" value="Genomic_DNA"/>
</dbReference>
<comment type="caution">
    <text evidence="3">The sequence shown here is derived from an EMBL/GenBank/DDBJ whole genome shotgun (WGS) entry which is preliminary data.</text>
</comment>
<evidence type="ECO:0000313" key="4">
    <source>
        <dbReference type="Proteomes" id="UP000324748"/>
    </source>
</evidence>
<dbReference type="Proteomes" id="UP000324748">
    <property type="component" value="Unassembled WGS sequence"/>
</dbReference>
<dbReference type="Proteomes" id="UP000325313">
    <property type="component" value="Unassembled WGS sequence"/>
</dbReference>
<sequence>MSLSHPAFDHLPVPTPCAETGKKHPVNLTQPRTELFSRGKKRHFDPLCPYCPGALAETPPSTSSISVLTSKTSDRIYKDLYAL</sequence>
<evidence type="ECO:0000256" key="1">
    <source>
        <dbReference type="SAM" id="MobiDB-lite"/>
    </source>
</evidence>
<protein>
    <submittedName>
        <fullName evidence="3">Uncharacterized protein</fullName>
    </submittedName>
</protein>
<evidence type="ECO:0000313" key="2">
    <source>
        <dbReference type="EMBL" id="KAA1073366.1"/>
    </source>
</evidence>
<evidence type="ECO:0000313" key="3">
    <source>
        <dbReference type="EMBL" id="KAA1121965.1"/>
    </source>
</evidence>
<gene>
    <name evidence="2" type="ORF">PGT21_010012</name>
    <name evidence="3" type="ORF">PGTUg99_010112</name>
</gene>